<proteinExistence type="predicted"/>
<dbReference type="GO" id="GO:0004674">
    <property type="term" value="F:protein serine/threonine kinase activity"/>
    <property type="evidence" value="ECO:0007669"/>
    <property type="project" value="UniProtKB-KW"/>
</dbReference>
<protein>
    <recommendedName>
        <fullName evidence="1">non-specific serine/threonine protein kinase</fullName>
        <ecNumber evidence="1">2.7.11.1</ecNumber>
    </recommendedName>
</protein>
<evidence type="ECO:0000256" key="8">
    <source>
        <dbReference type="ARBA" id="ARBA00048679"/>
    </source>
</evidence>
<dbReference type="Gene3D" id="3.30.200.20">
    <property type="entry name" value="Phosphorylase Kinase, domain 1"/>
    <property type="match status" value="1"/>
</dbReference>
<dbReference type="Gene3D" id="1.10.510.10">
    <property type="entry name" value="Transferase(Phosphotransferase) domain 1"/>
    <property type="match status" value="1"/>
</dbReference>
<evidence type="ECO:0000256" key="5">
    <source>
        <dbReference type="ARBA" id="ARBA00022777"/>
    </source>
</evidence>
<evidence type="ECO:0000256" key="3">
    <source>
        <dbReference type="ARBA" id="ARBA00022679"/>
    </source>
</evidence>
<dbReference type="EC" id="2.7.11.1" evidence="1"/>
<evidence type="ECO:0000256" key="6">
    <source>
        <dbReference type="ARBA" id="ARBA00022840"/>
    </source>
</evidence>
<dbReference type="HOGENOM" id="CLU_1050422_0_0_1"/>
<evidence type="ECO:0000259" key="9">
    <source>
        <dbReference type="SMART" id="SM00220"/>
    </source>
</evidence>
<dbReference type="InterPro" id="IPR000719">
    <property type="entry name" value="Prot_kinase_dom"/>
</dbReference>
<dbReference type="Proteomes" id="UP000028524">
    <property type="component" value="Unassembled WGS sequence"/>
</dbReference>
<evidence type="ECO:0000256" key="2">
    <source>
        <dbReference type="ARBA" id="ARBA00022527"/>
    </source>
</evidence>
<dbReference type="OMA" id="HICGICH"/>
<dbReference type="PANTHER" id="PTHR47634">
    <property type="entry name" value="PROTEIN KINASE DOMAIN-CONTAINING PROTEIN-RELATED"/>
    <property type="match status" value="1"/>
</dbReference>
<comment type="catalytic activity">
    <reaction evidence="7">
        <text>L-threonyl-[protein] + ATP = O-phospho-L-threonyl-[protein] + ADP + H(+)</text>
        <dbReference type="Rhea" id="RHEA:46608"/>
        <dbReference type="Rhea" id="RHEA-COMP:11060"/>
        <dbReference type="Rhea" id="RHEA-COMP:11605"/>
        <dbReference type="ChEBI" id="CHEBI:15378"/>
        <dbReference type="ChEBI" id="CHEBI:30013"/>
        <dbReference type="ChEBI" id="CHEBI:30616"/>
        <dbReference type="ChEBI" id="CHEBI:61977"/>
        <dbReference type="ChEBI" id="CHEBI:456216"/>
        <dbReference type="EC" id="2.7.11.1"/>
    </reaction>
</comment>
<dbReference type="GO" id="GO:0000245">
    <property type="term" value="P:spliceosomal complex assembly"/>
    <property type="evidence" value="ECO:0007669"/>
    <property type="project" value="TreeGrafter"/>
</dbReference>
<dbReference type="InterPro" id="IPR011009">
    <property type="entry name" value="Kinase-like_dom_sf"/>
</dbReference>
<dbReference type="GO" id="GO:0005634">
    <property type="term" value="C:nucleus"/>
    <property type="evidence" value="ECO:0007669"/>
    <property type="project" value="TreeGrafter"/>
</dbReference>
<dbReference type="STRING" id="1283841.A0A084R1J4"/>
<dbReference type="SUPFAM" id="SSF56112">
    <property type="entry name" value="Protein kinase-like (PK-like)"/>
    <property type="match status" value="1"/>
</dbReference>
<evidence type="ECO:0000313" key="10">
    <source>
        <dbReference type="EMBL" id="KFA70079.1"/>
    </source>
</evidence>
<accession>A0A084R1J4</accession>
<organism evidence="10 11">
    <name type="scientific">Stachybotrys chlorohalonatus (strain IBT 40285)</name>
    <dbReference type="NCBI Taxonomy" id="1283841"/>
    <lineage>
        <taxon>Eukaryota</taxon>
        <taxon>Fungi</taxon>
        <taxon>Dikarya</taxon>
        <taxon>Ascomycota</taxon>
        <taxon>Pezizomycotina</taxon>
        <taxon>Sordariomycetes</taxon>
        <taxon>Hypocreomycetidae</taxon>
        <taxon>Hypocreales</taxon>
        <taxon>Stachybotryaceae</taxon>
        <taxon>Stachybotrys</taxon>
    </lineage>
</organism>
<comment type="catalytic activity">
    <reaction evidence="8">
        <text>L-seryl-[protein] + ATP = O-phospho-L-seryl-[protein] + ADP + H(+)</text>
        <dbReference type="Rhea" id="RHEA:17989"/>
        <dbReference type="Rhea" id="RHEA-COMP:9863"/>
        <dbReference type="Rhea" id="RHEA-COMP:11604"/>
        <dbReference type="ChEBI" id="CHEBI:15378"/>
        <dbReference type="ChEBI" id="CHEBI:29999"/>
        <dbReference type="ChEBI" id="CHEBI:30616"/>
        <dbReference type="ChEBI" id="CHEBI:83421"/>
        <dbReference type="ChEBI" id="CHEBI:456216"/>
        <dbReference type="EC" id="2.7.11.1"/>
    </reaction>
</comment>
<keyword evidence="11" id="KW-1185">Reference proteome</keyword>
<evidence type="ECO:0000256" key="1">
    <source>
        <dbReference type="ARBA" id="ARBA00012513"/>
    </source>
</evidence>
<dbReference type="InParanoid" id="A0A084R1J4"/>
<dbReference type="EMBL" id="KL659308">
    <property type="protein sequence ID" value="KFA70079.1"/>
    <property type="molecule type" value="Genomic_DNA"/>
</dbReference>
<gene>
    <name evidence="10" type="ORF">S40285_03307</name>
</gene>
<dbReference type="AlphaFoldDB" id="A0A084R1J4"/>
<dbReference type="GO" id="GO:0005524">
    <property type="term" value="F:ATP binding"/>
    <property type="evidence" value="ECO:0007669"/>
    <property type="project" value="UniProtKB-KW"/>
</dbReference>
<dbReference type="GO" id="GO:0050684">
    <property type="term" value="P:regulation of mRNA processing"/>
    <property type="evidence" value="ECO:0007669"/>
    <property type="project" value="TreeGrafter"/>
</dbReference>
<dbReference type="GO" id="GO:0005737">
    <property type="term" value="C:cytoplasm"/>
    <property type="evidence" value="ECO:0007669"/>
    <property type="project" value="TreeGrafter"/>
</dbReference>
<keyword evidence="5" id="KW-0418">Kinase</keyword>
<evidence type="ECO:0000256" key="7">
    <source>
        <dbReference type="ARBA" id="ARBA00047899"/>
    </source>
</evidence>
<sequence length="265" mass="29714">MPSTTLPSFHHRQPRLENIEEVEKYVPGGYHAVDIDDVIDAGKDSYKVIHKLGPGGFSTVWLVLSCREIATYYALKIICADASGPHELEVLQHIEKASLSGHPHVAMLHDSLRVSGPNGEDQCLTFPVLGLSLYNQEVNASLPDILRHQVYQQVADTLEFLHICGICHGNNLCAISQLKNGEAGSISTHTIAEQWEHTKETEPAWWYQHGRSQKTICGRLAQEVPRPFALKIEEYVQLLKSMMAYEPEEHFSAKDVVQLLRKLTA</sequence>
<dbReference type="SMART" id="SM00220">
    <property type="entry name" value="S_TKc"/>
    <property type="match status" value="1"/>
</dbReference>
<name>A0A084R1J4_STAC4</name>
<keyword evidence="2" id="KW-0723">Serine/threonine-protein kinase</keyword>
<keyword evidence="4" id="KW-0547">Nucleotide-binding</keyword>
<keyword evidence="3" id="KW-0808">Transferase</keyword>
<dbReference type="PANTHER" id="PTHR47634:SF9">
    <property type="entry name" value="PROTEIN KINASE DOMAIN-CONTAINING PROTEIN-RELATED"/>
    <property type="match status" value="1"/>
</dbReference>
<keyword evidence="6" id="KW-0067">ATP-binding</keyword>
<reference evidence="10 11" key="1">
    <citation type="journal article" date="2014" name="BMC Genomics">
        <title>Comparative genome sequencing reveals chemotype-specific gene clusters in the toxigenic black mold Stachybotrys.</title>
        <authorList>
            <person name="Semeiks J."/>
            <person name="Borek D."/>
            <person name="Otwinowski Z."/>
            <person name="Grishin N.V."/>
        </authorList>
    </citation>
    <scope>NUCLEOTIDE SEQUENCE [LARGE SCALE GENOMIC DNA]</scope>
    <source>
        <strain evidence="10 11">IBT 40285</strain>
    </source>
</reference>
<dbReference type="OrthoDB" id="5979581at2759"/>
<evidence type="ECO:0000313" key="11">
    <source>
        <dbReference type="Proteomes" id="UP000028524"/>
    </source>
</evidence>
<evidence type="ECO:0000256" key="4">
    <source>
        <dbReference type="ARBA" id="ARBA00022741"/>
    </source>
</evidence>
<feature type="domain" description="Protein kinase" evidence="9">
    <location>
        <begin position="46"/>
        <end position="264"/>
    </location>
</feature>
<dbReference type="InterPro" id="IPR051334">
    <property type="entry name" value="SRPK"/>
</dbReference>